<evidence type="ECO:0000256" key="1">
    <source>
        <dbReference type="ARBA" id="ARBA00001973"/>
    </source>
</evidence>
<dbReference type="SUPFAM" id="SSF49742">
    <property type="entry name" value="PHM/PNGase F"/>
    <property type="match status" value="2"/>
</dbReference>
<evidence type="ECO:0000256" key="5">
    <source>
        <dbReference type="ARBA" id="ARBA00022723"/>
    </source>
</evidence>
<evidence type="ECO:0000256" key="3">
    <source>
        <dbReference type="ARBA" id="ARBA00010676"/>
    </source>
</evidence>
<keyword evidence="11" id="KW-1015">Disulfide bond</keyword>
<organism evidence="15">
    <name type="scientific">Diabrotica virgifera virgifera</name>
    <name type="common">western corn rootworm</name>
    <dbReference type="NCBI Taxonomy" id="50390"/>
    <lineage>
        <taxon>Eukaryota</taxon>
        <taxon>Metazoa</taxon>
        <taxon>Ecdysozoa</taxon>
        <taxon>Arthropoda</taxon>
        <taxon>Hexapoda</taxon>
        <taxon>Insecta</taxon>
        <taxon>Pterygota</taxon>
        <taxon>Neoptera</taxon>
        <taxon>Endopterygota</taxon>
        <taxon>Coleoptera</taxon>
        <taxon>Polyphaga</taxon>
        <taxon>Cucujiformia</taxon>
        <taxon>Chrysomeloidea</taxon>
        <taxon>Chrysomelidae</taxon>
        <taxon>Galerucinae</taxon>
        <taxon>Diabroticina</taxon>
        <taxon>Diabroticites</taxon>
        <taxon>Diabrotica</taxon>
    </lineage>
</organism>
<proteinExistence type="inferred from homology"/>
<dbReference type="InterPro" id="IPR000323">
    <property type="entry name" value="Cu2_ascorb_mOase_N"/>
</dbReference>
<dbReference type="InParanoid" id="A0A6P7GAW1"/>
<keyword evidence="10" id="KW-0472">Membrane</keyword>
<dbReference type="KEGG" id="dvv:114339812"/>
<dbReference type="OrthoDB" id="129121at2759"/>
<evidence type="ECO:0000256" key="8">
    <source>
        <dbReference type="ARBA" id="ARBA00023008"/>
    </source>
</evidence>
<dbReference type="InterPro" id="IPR005018">
    <property type="entry name" value="DOMON_domain"/>
</dbReference>
<evidence type="ECO:0000313" key="15">
    <source>
        <dbReference type="RefSeq" id="XP_028146299.1"/>
    </source>
</evidence>
<dbReference type="RefSeq" id="XP_028146299.1">
    <property type="nucleotide sequence ID" value="XM_028290498.1"/>
</dbReference>
<dbReference type="GO" id="GO:0042420">
    <property type="term" value="P:dopamine catabolic process"/>
    <property type="evidence" value="ECO:0007669"/>
    <property type="project" value="TreeGrafter"/>
</dbReference>
<name>A0A6P7GAW1_DIAVI</name>
<feature type="domain" description="DOMON" evidence="14">
    <location>
        <begin position="36"/>
        <end position="153"/>
    </location>
</feature>
<dbReference type="Pfam" id="PF01082">
    <property type="entry name" value="Cu2_monooxygen"/>
    <property type="match status" value="1"/>
</dbReference>
<dbReference type="Gene3D" id="2.60.120.230">
    <property type="match status" value="1"/>
</dbReference>
<protein>
    <submittedName>
        <fullName evidence="15">Tyramine beta-hydroxylase</fullName>
    </submittedName>
</protein>
<dbReference type="InterPro" id="IPR020611">
    <property type="entry name" value="Cu2_ascorb_mOase_CS-1"/>
</dbReference>
<keyword evidence="4" id="KW-0812">Transmembrane</keyword>
<keyword evidence="8" id="KW-0186">Copper</keyword>
<dbReference type="PANTHER" id="PTHR10157">
    <property type="entry name" value="DOPAMINE BETA HYDROXYLASE RELATED"/>
    <property type="match status" value="1"/>
</dbReference>
<dbReference type="PROSITE" id="PS00084">
    <property type="entry name" value="CU2_MONOOXYGENASE_1"/>
    <property type="match status" value="1"/>
</dbReference>
<dbReference type="InterPro" id="IPR036939">
    <property type="entry name" value="Cu2_ascorb_mOase_N_sf"/>
</dbReference>
<dbReference type="PANTHER" id="PTHR10157:SF29">
    <property type="entry name" value="DOPAMINE BETA-HYDROXYLASE"/>
    <property type="match status" value="1"/>
</dbReference>
<keyword evidence="7" id="KW-0560">Oxidoreductase</keyword>
<dbReference type="InterPro" id="IPR045266">
    <property type="entry name" value="DOH_DOMON"/>
</dbReference>
<dbReference type="InterPro" id="IPR008977">
    <property type="entry name" value="PHM/PNGase_F_dom_sf"/>
</dbReference>
<evidence type="ECO:0000256" key="9">
    <source>
        <dbReference type="ARBA" id="ARBA00023033"/>
    </source>
</evidence>
<dbReference type="GO" id="GO:0006589">
    <property type="term" value="P:octopamine biosynthetic process"/>
    <property type="evidence" value="ECO:0007669"/>
    <property type="project" value="TreeGrafter"/>
</dbReference>
<feature type="chain" id="PRO_5028244224" evidence="13">
    <location>
        <begin position="25"/>
        <end position="584"/>
    </location>
</feature>
<dbReference type="FunFam" id="2.60.120.310:FF:000004">
    <property type="entry name" value="DBH-like monooxygenase protein 1"/>
    <property type="match status" value="1"/>
</dbReference>
<dbReference type="InterPro" id="IPR014784">
    <property type="entry name" value="Cu2_ascorb_mOase-like_C"/>
</dbReference>
<dbReference type="FunCoup" id="A0A6P7GAW1">
    <property type="interactions" value="24"/>
</dbReference>
<dbReference type="GO" id="GO:0005507">
    <property type="term" value="F:copper ion binding"/>
    <property type="evidence" value="ECO:0007669"/>
    <property type="project" value="InterPro"/>
</dbReference>
<dbReference type="PROSITE" id="PS50836">
    <property type="entry name" value="DOMON"/>
    <property type="match status" value="1"/>
</dbReference>
<feature type="signal peptide" evidence="13">
    <location>
        <begin position="1"/>
        <end position="24"/>
    </location>
</feature>
<dbReference type="Gene3D" id="2.60.120.310">
    <property type="entry name" value="Copper type II, ascorbate-dependent monooxygenase, N-terminal domain"/>
    <property type="match status" value="1"/>
</dbReference>
<dbReference type="AlphaFoldDB" id="A0A6P7GAW1"/>
<evidence type="ECO:0000256" key="10">
    <source>
        <dbReference type="ARBA" id="ARBA00023136"/>
    </source>
</evidence>
<keyword evidence="13" id="KW-0732">Signal</keyword>
<dbReference type="SMART" id="SM00664">
    <property type="entry name" value="DoH"/>
    <property type="match status" value="1"/>
</dbReference>
<evidence type="ECO:0000256" key="4">
    <source>
        <dbReference type="ARBA" id="ARBA00022692"/>
    </source>
</evidence>
<keyword evidence="12" id="KW-0325">Glycoprotein</keyword>
<comment type="cofactor">
    <cofactor evidence="1">
        <name>Cu(2+)</name>
        <dbReference type="ChEBI" id="CHEBI:29036"/>
    </cofactor>
</comment>
<dbReference type="CDD" id="cd09631">
    <property type="entry name" value="DOMON_DOH"/>
    <property type="match status" value="1"/>
</dbReference>
<dbReference type="Pfam" id="PF03712">
    <property type="entry name" value="Cu2_monoox_C"/>
    <property type="match status" value="1"/>
</dbReference>
<evidence type="ECO:0000256" key="11">
    <source>
        <dbReference type="ARBA" id="ARBA00023157"/>
    </source>
</evidence>
<evidence type="ECO:0000256" key="13">
    <source>
        <dbReference type="SAM" id="SignalP"/>
    </source>
</evidence>
<dbReference type="GO" id="GO:0030667">
    <property type="term" value="C:secretory granule membrane"/>
    <property type="evidence" value="ECO:0007669"/>
    <property type="project" value="TreeGrafter"/>
</dbReference>
<gene>
    <name evidence="15" type="primary">LOC114339812</name>
</gene>
<evidence type="ECO:0000256" key="2">
    <source>
        <dbReference type="ARBA" id="ARBA00004167"/>
    </source>
</evidence>
<comment type="subcellular location">
    <subcellularLocation>
        <location evidence="2">Membrane</location>
        <topology evidence="2">Single-pass membrane protein</topology>
    </subcellularLocation>
</comment>
<dbReference type="FunFam" id="2.60.120.230:FF:000001">
    <property type="entry name" value="Monooxygenase, DBH-like 1"/>
    <property type="match status" value="1"/>
</dbReference>
<evidence type="ECO:0000259" key="14">
    <source>
        <dbReference type="PROSITE" id="PS50836"/>
    </source>
</evidence>
<evidence type="ECO:0000256" key="7">
    <source>
        <dbReference type="ARBA" id="ARBA00023002"/>
    </source>
</evidence>
<dbReference type="InterPro" id="IPR024548">
    <property type="entry name" value="Cu2_monoox_C"/>
</dbReference>
<comment type="similarity">
    <text evidence="3">Belongs to the copper type II ascorbate-dependent monooxygenase family.</text>
</comment>
<evidence type="ECO:0000256" key="12">
    <source>
        <dbReference type="ARBA" id="ARBA00023180"/>
    </source>
</evidence>
<dbReference type="GO" id="GO:0005615">
    <property type="term" value="C:extracellular space"/>
    <property type="evidence" value="ECO:0007669"/>
    <property type="project" value="TreeGrafter"/>
</dbReference>
<accession>A0A6P7GAW1</accession>
<evidence type="ECO:0000256" key="6">
    <source>
        <dbReference type="ARBA" id="ARBA00022989"/>
    </source>
</evidence>
<keyword evidence="5" id="KW-0479">Metal-binding</keyword>
<keyword evidence="6" id="KW-1133">Transmembrane helix</keyword>
<dbReference type="InterPro" id="IPR028460">
    <property type="entry name" value="Tbh/DBH"/>
</dbReference>
<sequence>MGKTTPLGFLFCAFVILYAQRGDSSEIYHVSLNVDNSVKLYWTLDYSSETISFEIHIPQDYGWFAIGFSDRGQLFPADYCLLWKNLKKKVSLDDIYTEDDGVVHLDQQQDCSKFKIRTKKDTVKFTFQRQFDTCDRHDYIIEEGSTHVVWSRGQHTLYKANGINITSSHEDSGMVRVNLLKNTKANYKLPSHVNIFDLLNDNVKVPAEETTYWCRVVKLPEEYRKKHHIYQYGAHIQESSEGVVHHMEVFHCQAGASEEIPLYDGNCFAEDRPPKTQVCKKVLAAWAMGATPFTYPKEASLALGGENFNPYIMLEVHYNNPDLKAGLIDSSGIRFHISSVLKKMDAGVIELGLEYTDKMAIPPGQSRFSLSGYCTSACTAMSLSPEGITIFGSQLHTHLTGVRVITRHFDEHGRELPELNRDNHFSTHFQEIRILKRPVKVLPGHSLITKCDYNTEDRENVTLGGFSISDEMCVNYIHYFPSSELEVCKSSISDQALKTFFRYMNEWEDQDTSPLKGISDNYKSIKWNRMRIQLLDEVYNESPLSMQCNMSSGDRFPGYWENAPVPQVSIPLDPPARRCDNIIK</sequence>
<dbReference type="PRINTS" id="PR00767">
    <property type="entry name" value="DBMONOXGNASE"/>
</dbReference>
<dbReference type="GO" id="GO:0042421">
    <property type="term" value="P:norepinephrine biosynthetic process"/>
    <property type="evidence" value="ECO:0007669"/>
    <property type="project" value="TreeGrafter"/>
</dbReference>
<reference evidence="15" key="1">
    <citation type="submission" date="2025-08" db="UniProtKB">
        <authorList>
            <consortium name="RefSeq"/>
        </authorList>
    </citation>
    <scope>IDENTIFICATION</scope>
    <source>
        <tissue evidence="15">Whole insect</tissue>
    </source>
</reference>
<keyword evidence="9" id="KW-0503">Monooxygenase</keyword>
<dbReference type="InterPro" id="IPR000945">
    <property type="entry name" value="DBH-like"/>
</dbReference>
<dbReference type="Pfam" id="PF03351">
    <property type="entry name" value="DOMON"/>
    <property type="match status" value="1"/>
</dbReference>
<dbReference type="GO" id="GO:0004500">
    <property type="term" value="F:dopamine beta-monooxygenase activity"/>
    <property type="evidence" value="ECO:0007669"/>
    <property type="project" value="InterPro"/>
</dbReference>